<gene>
    <name evidence="2" type="ORF">GQF01_23360</name>
</gene>
<dbReference type="EMBL" id="WTUZ01000022">
    <property type="protein sequence ID" value="MZQ85057.1"/>
    <property type="molecule type" value="Genomic_DNA"/>
</dbReference>
<dbReference type="PANTHER" id="PTHR30296">
    <property type="entry name" value="UNCHARACTERIZED PROTEIN YKGE"/>
    <property type="match status" value="1"/>
</dbReference>
<reference evidence="2 3" key="1">
    <citation type="submission" date="2019-12" db="EMBL/GenBank/DDBJ databases">
        <title>Paenibacillus sp. nov. sp. isolated from soil.</title>
        <authorList>
            <person name="Kim J."/>
            <person name="Jeong S.E."/>
            <person name="Jung H.S."/>
            <person name="Jeon C.O."/>
        </authorList>
    </citation>
    <scope>NUCLEOTIDE SEQUENCE [LARGE SCALE GENOMIC DNA]</scope>
    <source>
        <strain evidence="2 3">5J-6</strain>
    </source>
</reference>
<protein>
    <submittedName>
        <fullName evidence="2">Fe-S oxidoreductase</fullName>
    </submittedName>
</protein>
<feature type="domain" description="Cysteine-rich" evidence="1">
    <location>
        <begin position="132"/>
        <end position="216"/>
    </location>
</feature>
<name>A0A6L8V462_9BACL</name>
<dbReference type="GO" id="GO:0016491">
    <property type="term" value="F:oxidoreductase activity"/>
    <property type="evidence" value="ECO:0007669"/>
    <property type="project" value="UniProtKB-ARBA"/>
</dbReference>
<evidence type="ECO:0000259" key="1">
    <source>
        <dbReference type="Pfam" id="PF02754"/>
    </source>
</evidence>
<evidence type="ECO:0000313" key="3">
    <source>
        <dbReference type="Proteomes" id="UP000481087"/>
    </source>
</evidence>
<feature type="domain" description="Cysteine-rich" evidence="1">
    <location>
        <begin position="3"/>
        <end position="83"/>
    </location>
</feature>
<evidence type="ECO:0000313" key="2">
    <source>
        <dbReference type="EMBL" id="MZQ85057.1"/>
    </source>
</evidence>
<keyword evidence="3" id="KW-1185">Reference proteome</keyword>
<dbReference type="Proteomes" id="UP000481087">
    <property type="component" value="Unassembled WGS sequence"/>
</dbReference>
<proteinExistence type="predicted"/>
<dbReference type="Pfam" id="PF02754">
    <property type="entry name" value="CCG"/>
    <property type="match status" value="2"/>
</dbReference>
<comment type="caution">
    <text evidence="2">The sequence shown here is derived from an EMBL/GenBank/DDBJ whole genome shotgun (WGS) entry which is preliminary data.</text>
</comment>
<dbReference type="GO" id="GO:0005829">
    <property type="term" value="C:cytosol"/>
    <property type="evidence" value="ECO:0007669"/>
    <property type="project" value="TreeGrafter"/>
</dbReference>
<dbReference type="RefSeq" id="WP_161409084.1">
    <property type="nucleotide sequence ID" value="NZ_WTUZ01000022.1"/>
</dbReference>
<organism evidence="2 3">
    <name type="scientific">Paenibacillus silvestris</name>
    <dbReference type="NCBI Taxonomy" id="2606219"/>
    <lineage>
        <taxon>Bacteria</taxon>
        <taxon>Bacillati</taxon>
        <taxon>Bacillota</taxon>
        <taxon>Bacilli</taxon>
        <taxon>Bacillales</taxon>
        <taxon>Paenibacillaceae</taxon>
        <taxon>Paenibacillus</taxon>
    </lineage>
</organism>
<dbReference type="PANTHER" id="PTHR30296:SF0">
    <property type="entry name" value="LACTATE UTILIZATION PROTEIN A"/>
    <property type="match status" value="1"/>
</dbReference>
<dbReference type="InterPro" id="IPR004017">
    <property type="entry name" value="Cys_rich_dom"/>
</dbReference>
<sequence length="247" mass="27074">MKVSMFITCLSDLVYPKVGESIVHLLAKYGVKLDFPAMQTCCGQPAFNSGYWDEARGSAMTLLSAFEDSDFVISPSGSCTSMIHHYYPKLFENDPVNLARANRLVEKTYEFTQFLVQVLGVIDVGAVFPHKVTYHPSCHGSRLLGVKAEPMQLMQHVRGMELLPLPHAEDCCGFGGTFAVKMCDISGAMVSEKSDHVLETEAEVLVGLDMGCLMNIAGNLSFRGKPVKVMHLAELLAEGVKLAHERA</sequence>
<accession>A0A6L8V462</accession>
<dbReference type="AlphaFoldDB" id="A0A6L8V462"/>